<protein>
    <submittedName>
        <fullName evidence="1">Uncharacterized protein</fullName>
    </submittedName>
</protein>
<reference evidence="1 2" key="1">
    <citation type="journal article" date="2002" name="Nature">
        <title>Comparison of the genomes of two Xanthomonas pathogens with differing host specificities.</title>
        <authorList>
            <person name="da Silva A.C."/>
            <person name="Ferro J.A."/>
            <person name="Reinach F.C."/>
            <person name="Farah C.S."/>
            <person name="Furlan L.R."/>
            <person name="Quaggio R.B."/>
            <person name="Monteiro-Vitorello C.B."/>
            <person name="Van Sluys M.A."/>
            <person name="Almeida N.F."/>
            <person name="Alves L.M."/>
            <person name="do Amaral A.M."/>
            <person name="Bertolini M.C."/>
            <person name="Camargo L.E."/>
            <person name="Camarotte G."/>
            <person name="Cannavan F."/>
            <person name="Cardozo J."/>
            <person name="Chambergo F."/>
            <person name="Ciapina L.P."/>
            <person name="Cicarelli R.M."/>
            <person name="Coutinho L.L."/>
            <person name="Cursino-Santos J.R."/>
            <person name="El-Dorry H."/>
            <person name="Faria J.B."/>
            <person name="Ferreira A.J."/>
            <person name="Ferreira R.C."/>
            <person name="Ferro M.I."/>
            <person name="Formighieri E.F."/>
            <person name="Franco M.C."/>
            <person name="Greggio C.C."/>
            <person name="Gruber A."/>
            <person name="Katsuyama A.M."/>
            <person name="Kishi L.T."/>
            <person name="Leite R.P."/>
            <person name="Lemos E.G."/>
            <person name="Lemos M.V."/>
            <person name="Locali E.C."/>
            <person name="Machado M.A."/>
            <person name="Madeira A.M."/>
            <person name="Martinez-Rossi N.M."/>
            <person name="Martins E.C."/>
            <person name="Meidanis J."/>
            <person name="Menck C.F."/>
            <person name="Miyaki C.Y."/>
            <person name="Moon D.H."/>
            <person name="Moreira L.M."/>
            <person name="Novo M.T."/>
            <person name="Okura V.K."/>
            <person name="Oliveira M.C."/>
            <person name="Oliveira V.R."/>
            <person name="Pereira H.A."/>
            <person name="Rossi A."/>
            <person name="Sena J.A."/>
            <person name="Silva C."/>
            <person name="de Souza R.F."/>
            <person name="Spinola L.A."/>
            <person name="Takita M.A."/>
            <person name="Tamura R.E."/>
            <person name="Teixeira E.C."/>
            <person name="Tezza R.I."/>
            <person name="Trindade dos Santos M."/>
            <person name="Truffi D."/>
            <person name="Tsai S.M."/>
            <person name="White F.F."/>
            <person name="Setubal J.C."/>
            <person name="Kitajima J.P."/>
        </authorList>
    </citation>
    <scope>NUCLEOTIDE SEQUENCE [LARGE SCALE GENOMIC DNA]</scope>
    <source>
        <strain evidence="1 2">306</strain>
    </source>
</reference>
<accession>A0AAI8ETW9</accession>
<sequence length="127" mass="14000">MRGDLTQRLGRLHAWVHGYLAIGANPINLLPAFDGTCCSEIRPRRPDRTRSMQPPLHLTRRPPFLLLPCIPTLSTGPCPPTVAGPYAAWMTRKSLHGRTCGVSCDGGRARTLQRSRRAAALQLTPPR</sequence>
<dbReference type="Proteomes" id="UP000000576">
    <property type="component" value="Chromosome"/>
</dbReference>
<organism evidence="1 2">
    <name type="scientific">Xanthomonas axonopodis pv. citri (strain 306)</name>
    <dbReference type="NCBI Taxonomy" id="190486"/>
    <lineage>
        <taxon>Bacteria</taxon>
        <taxon>Pseudomonadati</taxon>
        <taxon>Pseudomonadota</taxon>
        <taxon>Gammaproteobacteria</taxon>
        <taxon>Lysobacterales</taxon>
        <taxon>Lysobacteraceae</taxon>
        <taxon>Xanthomonas</taxon>
    </lineage>
</organism>
<dbReference type="KEGG" id="xac:XAC3497"/>
<dbReference type="AlphaFoldDB" id="A0AAI8ETW9"/>
<proteinExistence type="predicted"/>
<name>A0AAI8ETW9_XANAC</name>
<evidence type="ECO:0000313" key="1">
    <source>
        <dbReference type="EMBL" id="AAM38340.1"/>
    </source>
</evidence>
<evidence type="ECO:0000313" key="2">
    <source>
        <dbReference type="Proteomes" id="UP000000576"/>
    </source>
</evidence>
<dbReference type="EMBL" id="AE008923">
    <property type="protein sequence ID" value="AAM38340.1"/>
    <property type="molecule type" value="Genomic_DNA"/>
</dbReference>
<gene>
    <name evidence="1" type="ordered locus">XAC3497</name>
</gene>